<evidence type="ECO:0000256" key="2">
    <source>
        <dbReference type="ARBA" id="ARBA00022630"/>
    </source>
</evidence>
<feature type="binding site" evidence="6">
    <location>
        <position position="90"/>
    </location>
    <ligand>
        <name>FAD</name>
        <dbReference type="ChEBI" id="CHEBI:57692"/>
    </ligand>
</feature>
<proteinExistence type="inferred from homology"/>
<dbReference type="Proteomes" id="UP000257143">
    <property type="component" value="Unassembled WGS sequence"/>
</dbReference>
<keyword evidence="5 6" id="KW-0560">Oxidoreductase</keyword>
<gene>
    <name evidence="9" type="ORF">CWR48_05440</name>
</gene>
<evidence type="ECO:0000256" key="6">
    <source>
        <dbReference type="HAMAP-Rule" id="MF_01685"/>
    </source>
</evidence>
<feature type="compositionally biased region" description="Polar residues" evidence="7">
    <location>
        <begin position="340"/>
        <end position="349"/>
    </location>
</feature>
<comment type="subunit">
    <text evidence="1 6">Homodimer.</text>
</comment>
<feature type="binding site" evidence="6">
    <location>
        <position position="45"/>
    </location>
    <ligand>
        <name>FAD</name>
        <dbReference type="ChEBI" id="CHEBI:57692"/>
    </ligand>
</feature>
<reference evidence="10" key="1">
    <citation type="submission" date="2017-11" db="EMBL/GenBank/DDBJ databases">
        <authorList>
            <person name="Zhu W."/>
        </authorList>
    </citation>
    <scope>NUCLEOTIDE SEQUENCE [LARGE SCALE GENOMIC DNA]</scope>
    <source>
        <strain evidence="10">CAU 1183</strain>
    </source>
</reference>
<comment type="caution">
    <text evidence="6">Lacks conserved residue(s) required for the propagation of feature annotation.</text>
</comment>
<dbReference type="InterPro" id="IPR022890">
    <property type="entry name" value="Fd--NADP_Rdtase_type_2"/>
</dbReference>
<evidence type="ECO:0000256" key="3">
    <source>
        <dbReference type="ARBA" id="ARBA00022827"/>
    </source>
</evidence>
<sequence length="349" mass="38587">MSNEKEVVDITIIGGGPVGMFTAFYAGMRQATVKLIESLPQLGGQLAALYPDKYVYDVAGFPKIKASELVDRLEEQMKQFEQKICLNEEVIEVTKEDNVFKLITSTAIHYSKTIIITAGNGAFKPRTMNLDDEAKFDNTNLHYSIKDIQDFANKDVVIFGGGDSAVDWALMLDKIAASVSLVHRRDKFRAHEHSVKQLKECSVNILTPYVPTALLGDSKLESIILKESKTKEEIELRADHYLVNYGFISNLGPINNWGLEIEKQSILVNSRAETNIPGIYAVGDIATYPGKVELMATGFGEAPIAVSNAKVFIDPNESMHVAHSTSIMSRKSHQKKKETTSQTKAQASV</sequence>
<dbReference type="EMBL" id="PIOC01000010">
    <property type="protein sequence ID" value="RDW20152.1"/>
    <property type="molecule type" value="Genomic_DNA"/>
</dbReference>
<dbReference type="PRINTS" id="PR00368">
    <property type="entry name" value="FADPNR"/>
</dbReference>
<keyword evidence="2 6" id="KW-0285">Flavoprotein</keyword>
<organism evidence="9 10">
    <name type="scientific">Oceanobacillus arenosus</name>
    <dbReference type="NCBI Taxonomy" id="1229153"/>
    <lineage>
        <taxon>Bacteria</taxon>
        <taxon>Bacillati</taxon>
        <taxon>Bacillota</taxon>
        <taxon>Bacilli</taxon>
        <taxon>Bacillales</taxon>
        <taxon>Bacillaceae</taxon>
        <taxon>Oceanobacillus</taxon>
    </lineage>
</organism>
<dbReference type="PANTHER" id="PTHR48105">
    <property type="entry name" value="THIOREDOXIN REDUCTASE 1-RELATED-RELATED"/>
    <property type="match status" value="1"/>
</dbReference>
<feature type="binding site" evidence="6">
    <location>
        <position position="123"/>
    </location>
    <ligand>
        <name>FAD</name>
        <dbReference type="ChEBI" id="CHEBI:57692"/>
    </ligand>
</feature>
<comment type="caution">
    <text evidence="9">The sequence shown here is derived from an EMBL/GenBank/DDBJ whole genome shotgun (WGS) entry which is preliminary data.</text>
</comment>
<feature type="binding site" evidence="6">
    <location>
        <position position="325"/>
    </location>
    <ligand>
        <name>FAD</name>
        <dbReference type="ChEBI" id="CHEBI:57692"/>
    </ligand>
</feature>
<dbReference type="Gene3D" id="3.50.50.60">
    <property type="entry name" value="FAD/NAD(P)-binding domain"/>
    <property type="match status" value="2"/>
</dbReference>
<keyword evidence="4 6" id="KW-0521">NADP</keyword>
<comment type="similarity">
    <text evidence="6">Belongs to the ferredoxin--NADP reductase type 2 family.</text>
</comment>
<evidence type="ECO:0000259" key="8">
    <source>
        <dbReference type="Pfam" id="PF07992"/>
    </source>
</evidence>
<dbReference type="PRINTS" id="PR00469">
    <property type="entry name" value="PNDRDTASEII"/>
</dbReference>
<dbReference type="SUPFAM" id="SSF51905">
    <property type="entry name" value="FAD/NAD(P)-binding domain"/>
    <property type="match status" value="1"/>
</dbReference>
<evidence type="ECO:0000256" key="7">
    <source>
        <dbReference type="SAM" id="MobiDB-lite"/>
    </source>
</evidence>
<evidence type="ECO:0000256" key="5">
    <source>
        <dbReference type="ARBA" id="ARBA00023002"/>
    </source>
</evidence>
<keyword evidence="10" id="KW-1185">Reference proteome</keyword>
<keyword evidence="3 6" id="KW-0274">FAD</keyword>
<feature type="binding site" evidence="6">
    <location>
        <position position="37"/>
    </location>
    <ligand>
        <name>FAD</name>
        <dbReference type="ChEBI" id="CHEBI:57692"/>
    </ligand>
</feature>
<evidence type="ECO:0000256" key="4">
    <source>
        <dbReference type="ARBA" id="ARBA00022857"/>
    </source>
</evidence>
<feature type="binding site" evidence="6">
    <location>
        <position position="284"/>
    </location>
    <ligand>
        <name>FAD</name>
        <dbReference type="ChEBI" id="CHEBI:57692"/>
    </ligand>
</feature>
<comment type="catalytic activity">
    <reaction evidence="6">
        <text>2 reduced [2Fe-2S]-[ferredoxin] + NADP(+) + H(+) = 2 oxidized [2Fe-2S]-[ferredoxin] + NADPH</text>
        <dbReference type="Rhea" id="RHEA:20125"/>
        <dbReference type="Rhea" id="RHEA-COMP:10000"/>
        <dbReference type="Rhea" id="RHEA-COMP:10001"/>
        <dbReference type="ChEBI" id="CHEBI:15378"/>
        <dbReference type="ChEBI" id="CHEBI:33737"/>
        <dbReference type="ChEBI" id="CHEBI:33738"/>
        <dbReference type="ChEBI" id="CHEBI:57783"/>
        <dbReference type="ChEBI" id="CHEBI:58349"/>
        <dbReference type="EC" id="1.18.1.2"/>
    </reaction>
</comment>
<dbReference type="GO" id="GO:0050661">
    <property type="term" value="F:NADP binding"/>
    <property type="evidence" value="ECO:0007669"/>
    <property type="project" value="UniProtKB-UniRule"/>
</dbReference>
<dbReference type="InterPro" id="IPR036188">
    <property type="entry name" value="FAD/NAD-bd_sf"/>
</dbReference>
<dbReference type="GO" id="GO:0050660">
    <property type="term" value="F:flavin adenine dinucleotide binding"/>
    <property type="evidence" value="ECO:0007669"/>
    <property type="project" value="UniProtKB-UniRule"/>
</dbReference>
<evidence type="ECO:0000313" key="10">
    <source>
        <dbReference type="Proteomes" id="UP000257143"/>
    </source>
</evidence>
<dbReference type="InterPro" id="IPR050097">
    <property type="entry name" value="Ferredoxin-NADP_redctase_2"/>
</dbReference>
<feature type="region of interest" description="Disordered" evidence="7">
    <location>
        <begin position="323"/>
        <end position="349"/>
    </location>
</feature>
<accession>A0A3D8PWK9</accession>
<evidence type="ECO:0000256" key="1">
    <source>
        <dbReference type="ARBA" id="ARBA00011738"/>
    </source>
</evidence>
<feature type="domain" description="FAD/NAD(P)-binding" evidence="8">
    <location>
        <begin position="9"/>
        <end position="296"/>
    </location>
</feature>
<dbReference type="RefSeq" id="WP_115772119.1">
    <property type="nucleotide sequence ID" value="NZ_PIOC01000010.1"/>
</dbReference>
<feature type="binding site" evidence="6">
    <location>
        <position position="50"/>
    </location>
    <ligand>
        <name>FAD</name>
        <dbReference type="ChEBI" id="CHEBI:57692"/>
    </ligand>
</feature>
<dbReference type="GO" id="GO:0004324">
    <property type="term" value="F:ferredoxin-NADP+ reductase activity"/>
    <property type="evidence" value="ECO:0007669"/>
    <property type="project" value="UniProtKB-UniRule"/>
</dbReference>
<dbReference type="Pfam" id="PF07992">
    <property type="entry name" value="Pyr_redox_2"/>
    <property type="match status" value="1"/>
</dbReference>
<protein>
    <recommendedName>
        <fullName evidence="6">Ferredoxin--NADP reductase</fullName>
        <shortName evidence="6">FNR</shortName>
        <shortName evidence="6">Fd-NADP(+) reductase</shortName>
        <ecNumber evidence="6">1.18.1.2</ecNumber>
    </recommendedName>
</protein>
<dbReference type="OrthoDB" id="9806179at2"/>
<name>A0A3D8PWK9_9BACI</name>
<evidence type="ECO:0000313" key="9">
    <source>
        <dbReference type="EMBL" id="RDW20152.1"/>
    </source>
</evidence>
<dbReference type="HAMAP" id="MF_01685">
    <property type="entry name" value="FENR2"/>
    <property type="match status" value="1"/>
</dbReference>
<dbReference type="EC" id="1.18.1.2" evidence="6"/>
<dbReference type="AlphaFoldDB" id="A0A3D8PWK9"/>
<dbReference type="InterPro" id="IPR023753">
    <property type="entry name" value="FAD/NAD-binding_dom"/>
</dbReference>
<comment type="cofactor">
    <cofactor evidence="6">
        <name>FAD</name>
        <dbReference type="ChEBI" id="CHEBI:57692"/>
    </cofactor>
    <text evidence="6">Binds 1 FAD per subunit.</text>
</comment>